<proteinExistence type="predicted"/>
<protein>
    <submittedName>
        <fullName evidence="2">Uncharacterized protein</fullName>
    </submittedName>
</protein>
<accession>A0AAW1YJ46</accession>
<evidence type="ECO:0000256" key="1">
    <source>
        <dbReference type="SAM" id="MobiDB-lite"/>
    </source>
</evidence>
<evidence type="ECO:0000313" key="2">
    <source>
        <dbReference type="EMBL" id="KAK9948664.1"/>
    </source>
</evidence>
<comment type="caution">
    <text evidence="2">The sequence shown here is derived from an EMBL/GenBank/DDBJ whole genome shotgun (WGS) entry which is preliminary data.</text>
</comment>
<reference evidence="2 3" key="1">
    <citation type="journal article" date="2023" name="G3 (Bethesda)">
        <title>A chromosome-length genome assembly and annotation of blackberry (Rubus argutus, cv. 'Hillquist').</title>
        <authorList>
            <person name="Bruna T."/>
            <person name="Aryal R."/>
            <person name="Dudchenko O."/>
            <person name="Sargent D.J."/>
            <person name="Mead D."/>
            <person name="Buti M."/>
            <person name="Cavallini A."/>
            <person name="Hytonen T."/>
            <person name="Andres J."/>
            <person name="Pham M."/>
            <person name="Weisz D."/>
            <person name="Mascagni F."/>
            <person name="Usai G."/>
            <person name="Natali L."/>
            <person name="Bassil N."/>
            <person name="Fernandez G.E."/>
            <person name="Lomsadze A."/>
            <person name="Armour M."/>
            <person name="Olukolu B."/>
            <person name="Poorten T."/>
            <person name="Britton C."/>
            <person name="Davik J."/>
            <person name="Ashrafi H."/>
            <person name="Aiden E.L."/>
            <person name="Borodovsky M."/>
            <person name="Worthington M."/>
        </authorList>
    </citation>
    <scope>NUCLEOTIDE SEQUENCE [LARGE SCALE GENOMIC DNA]</scope>
    <source>
        <strain evidence="2">PI 553951</strain>
    </source>
</reference>
<keyword evidence="3" id="KW-1185">Reference proteome</keyword>
<evidence type="ECO:0000313" key="3">
    <source>
        <dbReference type="Proteomes" id="UP001457282"/>
    </source>
</evidence>
<feature type="region of interest" description="Disordered" evidence="1">
    <location>
        <begin position="546"/>
        <end position="568"/>
    </location>
</feature>
<gene>
    <name evidence="2" type="ORF">M0R45_004229</name>
</gene>
<feature type="compositionally biased region" description="Low complexity" evidence="1">
    <location>
        <begin position="546"/>
        <end position="561"/>
    </location>
</feature>
<organism evidence="2 3">
    <name type="scientific">Rubus argutus</name>
    <name type="common">Southern blackberry</name>
    <dbReference type="NCBI Taxonomy" id="59490"/>
    <lineage>
        <taxon>Eukaryota</taxon>
        <taxon>Viridiplantae</taxon>
        <taxon>Streptophyta</taxon>
        <taxon>Embryophyta</taxon>
        <taxon>Tracheophyta</taxon>
        <taxon>Spermatophyta</taxon>
        <taxon>Magnoliopsida</taxon>
        <taxon>eudicotyledons</taxon>
        <taxon>Gunneridae</taxon>
        <taxon>Pentapetalae</taxon>
        <taxon>rosids</taxon>
        <taxon>fabids</taxon>
        <taxon>Rosales</taxon>
        <taxon>Rosaceae</taxon>
        <taxon>Rosoideae</taxon>
        <taxon>Rosoideae incertae sedis</taxon>
        <taxon>Rubus</taxon>
    </lineage>
</organism>
<name>A0AAW1YJ46_RUBAR</name>
<feature type="compositionally biased region" description="Polar residues" evidence="1">
    <location>
        <begin position="1"/>
        <end position="23"/>
    </location>
</feature>
<dbReference type="EMBL" id="JBEDUW010000001">
    <property type="protein sequence ID" value="KAK9948664.1"/>
    <property type="molecule type" value="Genomic_DNA"/>
</dbReference>
<feature type="region of interest" description="Disordered" evidence="1">
    <location>
        <begin position="1"/>
        <end position="25"/>
    </location>
</feature>
<dbReference type="Proteomes" id="UP001457282">
    <property type="component" value="Unassembled WGS sequence"/>
</dbReference>
<sequence length="568" mass="66386">MGTTCSRAGTLTTNSYPESSNQKPAFPNVESAAELLLHLSVFGFSQLSNNDQHEKMEEIHKKIAQCGVIEQLPEESEEDFRLRKFTEMFKKLTFPEQNLFLSRVINKFKRERQFGELISWFKQLDTNDQQEKLGKFVHVTAEETNEDLRLCRFTQIARDYTDYVYERLFGRWWYIKKRKDNDKSPEWLLVKSRFSEFFSGFSIIWFRGQCANDQRGLIEELSRRIKDVKIKKFFEPNQHLRLKRFTELSKKVVHFRIQVEFLDKAEKKLRQWTYLPHRLFLEPQDSASAAELLSRLSSFGFGLLTLNDQLENIEKCSRNFTVRNVIIERLEEQLGFNDQQELMEELMEELSGLLWEYKKEAIKDIIIKKFSEESEEDFRLRKFIRLCCVNPSLRDLFIRSEAEKWDLNGMLQTSVYEGIVHEIEQHSRYAEFFFGVSIIWFKTRCASDPRNPIQLLLSGDIVEKLPNESEEDFRLRRFIESFKKLPFVSQEYLVNYIHETIFHDLGPVESVCGAGRPPERSSFDLEFIKVKAPNLKGVGGETTQAVGGAATRGGEATTGGAPVTSFSS</sequence>
<dbReference type="AlphaFoldDB" id="A0AAW1YJ46"/>